<keyword evidence="7" id="KW-0227">DNA damage</keyword>
<dbReference type="PROSITE" id="PS00041">
    <property type="entry name" value="HTH_ARAC_FAMILY_1"/>
    <property type="match status" value="1"/>
</dbReference>
<dbReference type="GO" id="GO:0008168">
    <property type="term" value="F:methyltransferase activity"/>
    <property type="evidence" value="ECO:0007669"/>
    <property type="project" value="UniProtKB-KW"/>
</dbReference>
<dbReference type="SUPFAM" id="SSF55945">
    <property type="entry name" value="TATA-box binding protein-like"/>
    <property type="match status" value="1"/>
</dbReference>
<dbReference type="GO" id="GO:0006285">
    <property type="term" value="P:base-excision repair, AP site formation"/>
    <property type="evidence" value="ECO:0007669"/>
    <property type="project" value="TreeGrafter"/>
</dbReference>
<dbReference type="InterPro" id="IPR011257">
    <property type="entry name" value="DNA_glycosylase"/>
</dbReference>
<organism evidence="16 17">
    <name type="scientific">Ralstonia solanacearum (strain Po82)</name>
    <dbReference type="NCBI Taxonomy" id="1031711"/>
    <lineage>
        <taxon>Bacteria</taxon>
        <taxon>Pseudomonadati</taxon>
        <taxon>Pseudomonadota</taxon>
        <taxon>Betaproteobacteria</taxon>
        <taxon>Burkholderiales</taxon>
        <taxon>Burkholderiaceae</taxon>
        <taxon>Ralstonia</taxon>
        <taxon>Ralstonia solanacearum species complex</taxon>
    </lineage>
</organism>
<dbReference type="InterPro" id="IPR023170">
    <property type="entry name" value="HhH_base_excis_C"/>
</dbReference>
<dbReference type="InterPro" id="IPR004026">
    <property type="entry name" value="Ada_DNA_repair_Zn-bd"/>
</dbReference>
<evidence type="ECO:0000256" key="14">
    <source>
        <dbReference type="SAM" id="MobiDB-lite"/>
    </source>
</evidence>
<evidence type="ECO:0000256" key="9">
    <source>
        <dbReference type="ARBA" id="ARBA00023015"/>
    </source>
</evidence>
<feature type="compositionally biased region" description="Basic and acidic residues" evidence="14">
    <location>
        <begin position="168"/>
        <end position="187"/>
    </location>
</feature>
<accession>F6FZ16</accession>
<keyword evidence="13" id="KW-0234">DNA repair</keyword>
<evidence type="ECO:0000256" key="6">
    <source>
        <dbReference type="ARBA" id="ARBA00022723"/>
    </source>
</evidence>
<evidence type="ECO:0000256" key="11">
    <source>
        <dbReference type="ARBA" id="ARBA00023159"/>
    </source>
</evidence>
<dbReference type="Gene3D" id="3.30.310.20">
    <property type="entry name" value="DNA-3-methyladenine glycosylase AlkA, N-terminal domain"/>
    <property type="match status" value="1"/>
</dbReference>
<gene>
    <name evidence="16" type="primary">ada</name>
    <name evidence="16" type="ordered locus">RSPO_c00949</name>
</gene>
<dbReference type="Gene3D" id="1.10.340.30">
    <property type="entry name" value="Hypothetical protein, domain 2"/>
    <property type="match status" value="1"/>
</dbReference>
<evidence type="ECO:0000259" key="15">
    <source>
        <dbReference type="PROSITE" id="PS01124"/>
    </source>
</evidence>
<keyword evidence="6" id="KW-0479">Metal-binding</keyword>
<dbReference type="InterPro" id="IPR051912">
    <property type="entry name" value="Alkylbase_DNA_Glycosylase/TA"/>
</dbReference>
<proteinExistence type="predicted"/>
<dbReference type="Pfam" id="PF12833">
    <property type="entry name" value="HTH_18"/>
    <property type="match status" value="1"/>
</dbReference>
<keyword evidence="10" id="KW-0238">DNA-binding</keyword>
<evidence type="ECO:0000256" key="12">
    <source>
        <dbReference type="ARBA" id="ARBA00023163"/>
    </source>
</evidence>
<dbReference type="Pfam" id="PF02805">
    <property type="entry name" value="Ada_Zn_binding"/>
    <property type="match status" value="1"/>
</dbReference>
<dbReference type="Pfam" id="PF06029">
    <property type="entry name" value="AlkA_N"/>
    <property type="match status" value="1"/>
</dbReference>
<dbReference type="EMBL" id="CP002819">
    <property type="protein sequence ID" value="AEG68250.1"/>
    <property type="molecule type" value="Genomic_DNA"/>
</dbReference>
<keyword evidence="4 16" id="KW-0489">Methyltransferase</keyword>
<dbReference type="GO" id="GO:0003700">
    <property type="term" value="F:DNA-binding transcription factor activity"/>
    <property type="evidence" value="ECO:0007669"/>
    <property type="project" value="InterPro"/>
</dbReference>
<keyword evidence="12" id="KW-0804">Transcription</keyword>
<feature type="domain" description="HTH araC/xylS-type" evidence="15">
    <location>
        <begin position="288"/>
        <end position="386"/>
    </location>
</feature>
<evidence type="ECO:0000256" key="8">
    <source>
        <dbReference type="ARBA" id="ARBA00022833"/>
    </source>
</evidence>
<dbReference type="InterPro" id="IPR018062">
    <property type="entry name" value="HTH_AraC-typ_CS"/>
</dbReference>
<dbReference type="GO" id="GO:0032131">
    <property type="term" value="F:alkylated DNA binding"/>
    <property type="evidence" value="ECO:0007669"/>
    <property type="project" value="TreeGrafter"/>
</dbReference>
<dbReference type="SMART" id="SM01009">
    <property type="entry name" value="AlkA_N"/>
    <property type="match status" value="1"/>
</dbReference>
<dbReference type="GO" id="GO:0006307">
    <property type="term" value="P:DNA alkylation repair"/>
    <property type="evidence" value="ECO:0007669"/>
    <property type="project" value="TreeGrafter"/>
</dbReference>
<sequence length="694" mass="76108">MRRAQPRRRRRHVHQRTARAAARGRQPPRRFARHQERAQHIGLEHRAQPLHAHVGHILGRRNDACIVDHTVQRAEAVLRRIEQRRHILLARHIALHRQRLPAGLLDEAERLVGGVPVTAILDRHGPPAPRAQNRRGAPDAPAAAGDDDDPGHASLPKWCRTRIVPARPRPEGGGRPREMSESGERGPRMGTTLGRESTAPTMHLDHDACYHAVQSRDRRFDGWFFVGVTSTGVYCRPICAVRTPLQKNCRFFATAAAAEKAGFRPCLRCRPELAPGHSLAEMSSSLARAAARMIDEGFLQQHDLAALAAAVGVTDRHLRRIFRTEFDVSPIEYAQTQRLLLAKQLLTDTDMPVGDIAYAAGFGSVRRLNSGFAEHYGFAPTRLRTRAAPVPRSDDGATLMLGYRPPFAWHALLDFLRARAVDGVETVDAHSYARTIALDYAGRRHAGWLHARDVPQRHAVALTLSASLMQAMPPVLARVRRLFDLDCRPDLVDAHLGTLAAGTPGLRVPGAVDGFEIAVRAIAGQVVSLAQARRILARLVVAHGTPLTQPRAGLPMAFPSATALAGSDPLTLSRETGLQASRAAAVVEIARAVDAGRLRLEPLVPLVPLAPTLAALQALPGIGEWTAQYIAMRALGWPNAFPLGDYVLRKRLADHDDALPTRHAMATRAEGWAPWRAYAAMHLWHHDVALAPTP</sequence>
<keyword evidence="5 16" id="KW-0808">Transferase</keyword>
<dbReference type="SUPFAM" id="SSF46689">
    <property type="entry name" value="Homeodomain-like"/>
    <property type="match status" value="2"/>
</dbReference>
<evidence type="ECO:0000256" key="10">
    <source>
        <dbReference type="ARBA" id="ARBA00023125"/>
    </source>
</evidence>
<evidence type="ECO:0000313" key="17">
    <source>
        <dbReference type="Proteomes" id="UP000007953"/>
    </source>
</evidence>
<dbReference type="GO" id="GO:0043565">
    <property type="term" value="F:sequence-specific DNA binding"/>
    <property type="evidence" value="ECO:0007669"/>
    <property type="project" value="InterPro"/>
</dbReference>
<comment type="catalytic activity">
    <reaction evidence="1">
        <text>Hydrolysis of alkylated DNA, releasing 3-methyladenine, 3-methylguanine, 7-methylguanine and 7-methyladenine.</text>
        <dbReference type="EC" id="3.2.2.21"/>
    </reaction>
</comment>
<protein>
    <recommendedName>
        <fullName evidence="3">DNA-3-methyladenine glycosylase II</fullName>
        <ecNumber evidence="3">3.2.2.21</ecNumber>
    </recommendedName>
</protein>
<dbReference type="AlphaFoldDB" id="F6FZ16"/>
<dbReference type="KEGG" id="rsn:RSPO_c00949"/>
<evidence type="ECO:0000256" key="7">
    <source>
        <dbReference type="ARBA" id="ARBA00022763"/>
    </source>
</evidence>
<dbReference type="InterPro" id="IPR035451">
    <property type="entry name" value="Ada-like_dom_sf"/>
</dbReference>
<dbReference type="Gene3D" id="3.40.10.10">
    <property type="entry name" value="DNA Methylphosphotriester Repair Domain"/>
    <property type="match status" value="1"/>
</dbReference>
<dbReference type="GO" id="GO:0005737">
    <property type="term" value="C:cytoplasm"/>
    <property type="evidence" value="ECO:0007669"/>
    <property type="project" value="TreeGrafter"/>
</dbReference>
<feature type="region of interest" description="Disordered" evidence="14">
    <location>
        <begin position="122"/>
        <end position="191"/>
    </location>
</feature>
<dbReference type="EC" id="3.2.2.21" evidence="3"/>
<evidence type="ECO:0000256" key="2">
    <source>
        <dbReference type="ARBA" id="ARBA00001947"/>
    </source>
</evidence>
<dbReference type="SMART" id="SM00342">
    <property type="entry name" value="HTH_ARAC"/>
    <property type="match status" value="1"/>
</dbReference>
<dbReference type="InterPro" id="IPR037046">
    <property type="entry name" value="AlkA_N_sf"/>
</dbReference>
<dbReference type="PANTHER" id="PTHR43003">
    <property type="entry name" value="DNA-3-METHYLADENINE GLYCOSYLASE"/>
    <property type="match status" value="1"/>
</dbReference>
<dbReference type="PATRIC" id="fig|1031711.3.peg.930"/>
<dbReference type="SUPFAM" id="SSF48150">
    <property type="entry name" value="DNA-glycosylase"/>
    <property type="match status" value="1"/>
</dbReference>
<dbReference type="InterPro" id="IPR018060">
    <property type="entry name" value="HTH_AraC"/>
</dbReference>
<dbReference type="InterPro" id="IPR009057">
    <property type="entry name" value="Homeodomain-like_sf"/>
</dbReference>
<evidence type="ECO:0000256" key="4">
    <source>
        <dbReference type="ARBA" id="ARBA00022603"/>
    </source>
</evidence>
<dbReference type="InterPro" id="IPR003265">
    <property type="entry name" value="HhH-GPD_domain"/>
</dbReference>
<dbReference type="eggNOG" id="COG0122">
    <property type="taxonomic scope" value="Bacteria"/>
</dbReference>
<evidence type="ECO:0000256" key="5">
    <source>
        <dbReference type="ARBA" id="ARBA00022679"/>
    </source>
</evidence>
<dbReference type="GO" id="GO:0043916">
    <property type="term" value="F:DNA-7-methylguanine glycosylase activity"/>
    <property type="evidence" value="ECO:0007669"/>
    <property type="project" value="TreeGrafter"/>
</dbReference>
<dbReference type="PROSITE" id="PS01124">
    <property type="entry name" value="HTH_ARAC_FAMILY_2"/>
    <property type="match status" value="1"/>
</dbReference>
<keyword evidence="11" id="KW-0010">Activator</keyword>
<dbReference type="PANTHER" id="PTHR43003:SF13">
    <property type="entry name" value="DNA-3-METHYLADENINE GLYCOSYLASE 2"/>
    <property type="match status" value="1"/>
</dbReference>
<dbReference type="SMART" id="SM00478">
    <property type="entry name" value="ENDO3c"/>
    <property type="match status" value="1"/>
</dbReference>
<keyword evidence="8" id="KW-0862">Zinc</keyword>
<feature type="compositionally biased region" description="Basic residues" evidence="14">
    <location>
        <begin position="1"/>
        <end position="17"/>
    </location>
</feature>
<dbReference type="GO" id="GO:0032259">
    <property type="term" value="P:methylation"/>
    <property type="evidence" value="ECO:0007669"/>
    <property type="project" value="UniProtKB-KW"/>
</dbReference>
<dbReference type="GO" id="GO:0008270">
    <property type="term" value="F:zinc ion binding"/>
    <property type="evidence" value="ECO:0007669"/>
    <property type="project" value="InterPro"/>
</dbReference>
<dbReference type="eggNOG" id="COG2169">
    <property type="taxonomic scope" value="Bacteria"/>
</dbReference>
<name>F6FZ16_RALS8</name>
<dbReference type="Gene3D" id="1.10.1670.10">
    <property type="entry name" value="Helix-hairpin-Helix base-excision DNA repair enzymes (C-terminal)"/>
    <property type="match status" value="1"/>
</dbReference>
<dbReference type="GO" id="GO:0008725">
    <property type="term" value="F:DNA-3-methyladenine glycosylase activity"/>
    <property type="evidence" value="ECO:0007669"/>
    <property type="project" value="TreeGrafter"/>
</dbReference>
<comment type="cofactor">
    <cofactor evidence="2">
        <name>Zn(2+)</name>
        <dbReference type="ChEBI" id="CHEBI:29105"/>
    </cofactor>
</comment>
<evidence type="ECO:0000313" key="16">
    <source>
        <dbReference type="EMBL" id="AEG68250.1"/>
    </source>
</evidence>
<dbReference type="GO" id="GO:0032993">
    <property type="term" value="C:protein-DNA complex"/>
    <property type="evidence" value="ECO:0007669"/>
    <property type="project" value="TreeGrafter"/>
</dbReference>
<reference evidence="16 17" key="1">
    <citation type="journal article" date="2011" name="J. Bacteriol.">
        <title>Complete genome sequence of the plant pathogen Ralstonia solanacearum strain Po82.</title>
        <authorList>
            <person name="Xu J."/>
            <person name="Zheng H.J."/>
            <person name="Liu L."/>
            <person name="Pan Z.C."/>
            <person name="Prior P."/>
            <person name="Tang B."/>
            <person name="Xu J.S."/>
            <person name="Zhang H."/>
            <person name="Tian Q."/>
            <person name="Zhang L.Q."/>
            <person name="Feng J."/>
        </authorList>
    </citation>
    <scope>NUCLEOTIDE SEQUENCE [LARGE SCALE GENOMIC DNA]</scope>
    <source>
        <strain evidence="16 17">Po82</strain>
    </source>
</reference>
<evidence type="ECO:0000256" key="13">
    <source>
        <dbReference type="ARBA" id="ARBA00023204"/>
    </source>
</evidence>
<dbReference type="FunFam" id="3.40.10.10:FF:000001">
    <property type="entry name" value="DNA-3-methyladenine glycosylase 2"/>
    <property type="match status" value="1"/>
</dbReference>
<feature type="region of interest" description="Disordered" evidence="14">
    <location>
        <begin position="1"/>
        <end position="31"/>
    </location>
</feature>
<dbReference type="SUPFAM" id="SSF57884">
    <property type="entry name" value="Ada DNA repair protein, N-terminal domain (N-Ada 10)"/>
    <property type="match status" value="1"/>
</dbReference>
<dbReference type="CDD" id="cd00056">
    <property type="entry name" value="ENDO3c"/>
    <property type="match status" value="1"/>
</dbReference>
<dbReference type="HOGENOM" id="CLU_000445_72_6_4"/>
<dbReference type="Proteomes" id="UP000007953">
    <property type="component" value="Chromosome"/>
</dbReference>
<keyword evidence="9" id="KW-0805">Transcription regulation</keyword>
<dbReference type="Gene3D" id="1.10.10.60">
    <property type="entry name" value="Homeodomain-like"/>
    <property type="match status" value="2"/>
</dbReference>
<evidence type="ECO:0000256" key="3">
    <source>
        <dbReference type="ARBA" id="ARBA00012000"/>
    </source>
</evidence>
<dbReference type="InterPro" id="IPR010316">
    <property type="entry name" value="AlkA_N"/>
</dbReference>
<evidence type="ECO:0000256" key="1">
    <source>
        <dbReference type="ARBA" id="ARBA00000086"/>
    </source>
</evidence>